<dbReference type="AlphaFoldDB" id="A0AAN9SBX2"/>
<keyword evidence="1" id="KW-0472">Membrane</keyword>
<evidence type="ECO:0000256" key="1">
    <source>
        <dbReference type="SAM" id="Phobius"/>
    </source>
</evidence>
<evidence type="ECO:0000313" key="2">
    <source>
        <dbReference type="EMBL" id="KAK7391062.1"/>
    </source>
</evidence>
<evidence type="ECO:0000313" key="3">
    <source>
        <dbReference type="Proteomes" id="UP001386955"/>
    </source>
</evidence>
<keyword evidence="1" id="KW-1133">Transmembrane helix</keyword>
<keyword evidence="3" id="KW-1185">Reference proteome</keyword>
<keyword evidence="1" id="KW-0812">Transmembrane</keyword>
<reference evidence="2 3" key="1">
    <citation type="submission" date="2024-01" db="EMBL/GenBank/DDBJ databases">
        <title>The genomes of 5 underutilized Papilionoideae crops provide insights into root nodulation and disease resistanc.</title>
        <authorList>
            <person name="Jiang F."/>
        </authorList>
    </citation>
    <scope>NUCLEOTIDE SEQUENCE [LARGE SCALE GENOMIC DNA]</scope>
    <source>
        <strain evidence="2">DUOXIRENSHENG_FW03</strain>
        <tissue evidence="2">Leaves</tissue>
    </source>
</reference>
<dbReference type="EMBL" id="JAYMYS010000005">
    <property type="protein sequence ID" value="KAK7391062.1"/>
    <property type="molecule type" value="Genomic_DNA"/>
</dbReference>
<dbReference type="Proteomes" id="UP001386955">
    <property type="component" value="Unassembled WGS sequence"/>
</dbReference>
<organism evidence="2 3">
    <name type="scientific">Psophocarpus tetragonolobus</name>
    <name type="common">Winged bean</name>
    <name type="synonym">Dolichos tetragonolobus</name>
    <dbReference type="NCBI Taxonomy" id="3891"/>
    <lineage>
        <taxon>Eukaryota</taxon>
        <taxon>Viridiplantae</taxon>
        <taxon>Streptophyta</taxon>
        <taxon>Embryophyta</taxon>
        <taxon>Tracheophyta</taxon>
        <taxon>Spermatophyta</taxon>
        <taxon>Magnoliopsida</taxon>
        <taxon>eudicotyledons</taxon>
        <taxon>Gunneridae</taxon>
        <taxon>Pentapetalae</taxon>
        <taxon>rosids</taxon>
        <taxon>fabids</taxon>
        <taxon>Fabales</taxon>
        <taxon>Fabaceae</taxon>
        <taxon>Papilionoideae</taxon>
        <taxon>50 kb inversion clade</taxon>
        <taxon>NPAAA clade</taxon>
        <taxon>indigoferoid/millettioid clade</taxon>
        <taxon>Phaseoleae</taxon>
        <taxon>Psophocarpus</taxon>
    </lineage>
</organism>
<gene>
    <name evidence="2" type="ORF">VNO78_19383</name>
</gene>
<comment type="caution">
    <text evidence="2">The sequence shown here is derived from an EMBL/GenBank/DDBJ whole genome shotgun (WGS) entry which is preliminary data.</text>
</comment>
<sequence>MNDSFVNALLPSKRGLSMSVRFQVAVRTSFYVNFIFAIVESGTKMFYLNIGLFVAMAIIQIRSNSGLLLF</sequence>
<proteinExistence type="predicted"/>
<accession>A0AAN9SBX2</accession>
<protein>
    <submittedName>
        <fullName evidence="2">Uncharacterized protein</fullName>
    </submittedName>
</protein>
<name>A0AAN9SBX2_PSOTE</name>
<feature type="transmembrane region" description="Helical" evidence="1">
    <location>
        <begin position="20"/>
        <end position="39"/>
    </location>
</feature>
<feature type="transmembrane region" description="Helical" evidence="1">
    <location>
        <begin position="46"/>
        <end position="63"/>
    </location>
</feature>